<evidence type="ECO:0000313" key="2">
    <source>
        <dbReference type="EMBL" id="KIA77298.1"/>
    </source>
</evidence>
<reference evidence="2 3" key="1">
    <citation type="journal article" date="2014" name="Mol. Biol. Evol.">
        <title>Massive expansion of Ubiquitination-related gene families within the Chlamydiae.</title>
        <authorList>
            <person name="Domman D."/>
            <person name="Collingro A."/>
            <person name="Lagkouvardos I."/>
            <person name="Gehre L."/>
            <person name="Weinmaier T."/>
            <person name="Rattei T."/>
            <person name="Subtil A."/>
            <person name="Horn M."/>
        </authorList>
    </citation>
    <scope>NUCLEOTIDE SEQUENCE [LARGE SCALE GENOMIC DNA]</scope>
    <source>
        <strain evidence="2 3">OEW1</strain>
    </source>
</reference>
<feature type="domain" description="Biotin-protein ligase N-terminal" evidence="1">
    <location>
        <begin position="12"/>
        <end position="243"/>
    </location>
</feature>
<name>A0A0C1EB45_9BACT</name>
<dbReference type="Proteomes" id="UP000031307">
    <property type="component" value="Unassembled WGS sequence"/>
</dbReference>
<dbReference type="PATRIC" id="fig|83552.4.peg.1541"/>
<evidence type="ECO:0000259" key="1">
    <source>
        <dbReference type="Pfam" id="PF09825"/>
    </source>
</evidence>
<protein>
    <recommendedName>
        <fullName evidence="1">Biotin-protein ligase N-terminal domain-containing protein</fullName>
    </recommendedName>
</protein>
<sequence length="297" mass="34273">MSIPNRPLDSSEIFIYIGPGIDRDCSQNLYDEFESVVESQYQVKTLEHITHLPWSNRNHSTLVFPGGTLTKIQQGLTPENVRRIQQFVTDGKYFGSCAGAGIAGTKFFLHTELKMPLHIDFEIPSNKLFGFFEGNCFGPLFNQPNHDPASPLQYRAALVKWIGSENSHIKNPFSIFSNHAIGFQMPFNTQHAKVMLEYEHKVPAALVCKFGERWNVALIGNHPEIRGEHVEEEYKKFKQETDQILLNEHLPADMQKKLDDWESEEMEKTIEIFKAHENEQKFVFKSLLRELHVQVRD</sequence>
<dbReference type="AlphaFoldDB" id="A0A0C1EB45"/>
<organism evidence="2 3">
    <name type="scientific">Parachlamydia acanthamoebae</name>
    <dbReference type="NCBI Taxonomy" id="83552"/>
    <lineage>
        <taxon>Bacteria</taxon>
        <taxon>Pseudomonadati</taxon>
        <taxon>Chlamydiota</taxon>
        <taxon>Chlamydiia</taxon>
        <taxon>Parachlamydiales</taxon>
        <taxon>Parachlamydiaceae</taxon>
        <taxon>Parachlamydia</taxon>
    </lineage>
</organism>
<comment type="caution">
    <text evidence="2">The sequence shown here is derived from an EMBL/GenBank/DDBJ whole genome shotgun (WGS) entry which is preliminary data.</text>
</comment>
<gene>
    <name evidence="2" type="ORF">DB43_GN00060</name>
</gene>
<proteinExistence type="predicted"/>
<evidence type="ECO:0000313" key="3">
    <source>
        <dbReference type="Proteomes" id="UP000031307"/>
    </source>
</evidence>
<accession>A0A0C1EB45</accession>
<dbReference type="Pfam" id="PF09825">
    <property type="entry name" value="BPL_N"/>
    <property type="match status" value="1"/>
</dbReference>
<dbReference type="EMBL" id="JSAM01000083">
    <property type="protein sequence ID" value="KIA77298.1"/>
    <property type="molecule type" value="Genomic_DNA"/>
</dbReference>
<dbReference type="RefSeq" id="WP_013925318.1">
    <property type="nucleotide sequence ID" value="NZ_JSAM01000083.1"/>
</dbReference>
<dbReference type="InterPro" id="IPR019197">
    <property type="entry name" value="Biotin-prot_ligase_N"/>
</dbReference>